<keyword evidence="3" id="KW-1185">Reference proteome</keyword>
<organism evidence="2 3">
    <name type="scientific">Periconia macrospinosa</name>
    <dbReference type="NCBI Taxonomy" id="97972"/>
    <lineage>
        <taxon>Eukaryota</taxon>
        <taxon>Fungi</taxon>
        <taxon>Dikarya</taxon>
        <taxon>Ascomycota</taxon>
        <taxon>Pezizomycotina</taxon>
        <taxon>Dothideomycetes</taxon>
        <taxon>Pleosporomycetidae</taxon>
        <taxon>Pleosporales</taxon>
        <taxon>Massarineae</taxon>
        <taxon>Periconiaceae</taxon>
        <taxon>Periconia</taxon>
    </lineage>
</organism>
<dbReference type="OrthoDB" id="5324651at2759"/>
<proteinExistence type="predicted"/>
<feature type="coiled-coil region" evidence="1">
    <location>
        <begin position="89"/>
        <end position="122"/>
    </location>
</feature>
<dbReference type="Proteomes" id="UP000244855">
    <property type="component" value="Unassembled WGS sequence"/>
</dbReference>
<dbReference type="AlphaFoldDB" id="A0A2V1D0G2"/>
<protein>
    <submittedName>
        <fullName evidence="2">Uncharacterized protein</fullName>
    </submittedName>
</protein>
<reference evidence="2 3" key="1">
    <citation type="journal article" date="2018" name="Sci. Rep.">
        <title>Comparative genomics provides insights into the lifestyle and reveals functional heterogeneity of dark septate endophytic fungi.</title>
        <authorList>
            <person name="Knapp D.G."/>
            <person name="Nemeth J.B."/>
            <person name="Barry K."/>
            <person name="Hainaut M."/>
            <person name="Henrissat B."/>
            <person name="Johnson J."/>
            <person name="Kuo A."/>
            <person name="Lim J.H.P."/>
            <person name="Lipzen A."/>
            <person name="Nolan M."/>
            <person name="Ohm R.A."/>
            <person name="Tamas L."/>
            <person name="Grigoriev I.V."/>
            <person name="Spatafora J.W."/>
            <person name="Nagy L.G."/>
            <person name="Kovacs G.M."/>
        </authorList>
    </citation>
    <scope>NUCLEOTIDE SEQUENCE [LARGE SCALE GENOMIC DNA]</scope>
    <source>
        <strain evidence="2 3">DSE2036</strain>
    </source>
</reference>
<keyword evidence="1" id="KW-0175">Coiled coil</keyword>
<evidence type="ECO:0000256" key="1">
    <source>
        <dbReference type="SAM" id="Coils"/>
    </source>
</evidence>
<sequence length="284" mass="32120">MARSTAERRVYLACRAIFTRQTALVRKQKKIRELVEQRKTSLKPLVAELGVEGLVDVLKVLLDDRIFESELRAKEEFPELFPSSPVRDIQRAESENHAVQSVAEALEEIESLDHTGNTLEDEDEGHLSQTLYGPVTETLHDMESLDEIGDRSGDQNDDQHEKECFGFDGTVPVQPVSDDLPSLYPSSIPYMAQHIILTTTQRILEECCFDFVKRWQPSIVLSKGWDCAEQCGFQARACRANGIERHQSSVESSQALNRASTKWLPCQTPPIKATNKPTRSHRTI</sequence>
<name>A0A2V1D0G2_9PLEO</name>
<evidence type="ECO:0000313" key="3">
    <source>
        <dbReference type="Proteomes" id="UP000244855"/>
    </source>
</evidence>
<dbReference type="STRING" id="97972.A0A2V1D0G2"/>
<gene>
    <name evidence="2" type="ORF">DM02DRAFT_706881</name>
</gene>
<dbReference type="EMBL" id="KZ805961">
    <property type="protein sequence ID" value="PVH91099.1"/>
    <property type="molecule type" value="Genomic_DNA"/>
</dbReference>
<evidence type="ECO:0000313" key="2">
    <source>
        <dbReference type="EMBL" id="PVH91099.1"/>
    </source>
</evidence>
<accession>A0A2V1D0G2</accession>